<comment type="subcellular location">
    <subcellularLocation>
        <location evidence="7">Cytoplasm</location>
    </subcellularLocation>
</comment>
<comment type="function">
    <text evidence="7">Catalyzes the specific phosphorylation of the 3-hydroxyl group of shikimic acid using ATP as a cosubstrate.</text>
</comment>
<dbReference type="PANTHER" id="PTHR21087:SF16">
    <property type="entry name" value="SHIKIMATE KINASE 1, CHLOROPLASTIC"/>
    <property type="match status" value="1"/>
</dbReference>
<evidence type="ECO:0000256" key="2">
    <source>
        <dbReference type="ARBA" id="ARBA00022679"/>
    </source>
</evidence>
<keyword evidence="4 7" id="KW-0418">Kinase</keyword>
<dbReference type="Proteomes" id="UP000198915">
    <property type="component" value="Unassembled WGS sequence"/>
</dbReference>
<keyword evidence="3 7" id="KW-0547">Nucleotide-binding</keyword>
<feature type="binding site" evidence="7">
    <location>
        <begin position="11"/>
        <end position="16"/>
    </location>
    <ligand>
        <name>ATP</name>
        <dbReference type="ChEBI" id="CHEBI:30616"/>
    </ligand>
</feature>
<dbReference type="GO" id="GO:0009423">
    <property type="term" value="P:chorismate biosynthetic process"/>
    <property type="evidence" value="ECO:0007669"/>
    <property type="project" value="UniProtKB-UniRule"/>
</dbReference>
<reference evidence="9" key="1">
    <citation type="submission" date="2016-10" db="EMBL/GenBank/DDBJ databases">
        <authorList>
            <person name="Varghese N."/>
            <person name="Submissions S."/>
        </authorList>
    </citation>
    <scope>NUCLEOTIDE SEQUENCE [LARGE SCALE GENOMIC DNA]</scope>
    <source>
        <strain evidence="9">OK042</strain>
    </source>
</reference>
<dbReference type="GO" id="GO:0000287">
    <property type="term" value="F:magnesium ion binding"/>
    <property type="evidence" value="ECO:0007669"/>
    <property type="project" value="UniProtKB-UniRule"/>
</dbReference>
<comment type="caution">
    <text evidence="7">Lacks conserved residue(s) required for the propagation of feature annotation.</text>
</comment>
<keyword evidence="7" id="KW-0963">Cytoplasm</keyword>
<evidence type="ECO:0000256" key="7">
    <source>
        <dbReference type="HAMAP-Rule" id="MF_00109"/>
    </source>
</evidence>
<accession>A0A1I3U554</accession>
<dbReference type="CDD" id="cd00464">
    <property type="entry name" value="SK"/>
    <property type="match status" value="1"/>
</dbReference>
<dbReference type="AlphaFoldDB" id="A0A1I3U554"/>
<dbReference type="PANTHER" id="PTHR21087">
    <property type="entry name" value="SHIKIMATE KINASE"/>
    <property type="match status" value="1"/>
</dbReference>
<dbReference type="InterPro" id="IPR000623">
    <property type="entry name" value="Shikimate_kinase/TSH1"/>
</dbReference>
<dbReference type="SUPFAM" id="SSF52540">
    <property type="entry name" value="P-loop containing nucleoside triphosphate hydrolases"/>
    <property type="match status" value="1"/>
</dbReference>
<dbReference type="EMBL" id="FORT01000005">
    <property type="protein sequence ID" value="SFJ76917.1"/>
    <property type="molecule type" value="Genomic_DNA"/>
</dbReference>
<evidence type="ECO:0000256" key="3">
    <source>
        <dbReference type="ARBA" id="ARBA00022741"/>
    </source>
</evidence>
<comment type="cofactor">
    <cofactor evidence="7">
        <name>Mg(2+)</name>
        <dbReference type="ChEBI" id="CHEBI:18420"/>
    </cofactor>
    <text evidence="7">Binds 1 Mg(2+) ion per subunit.</text>
</comment>
<dbReference type="InterPro" id="IPR031322">
    <property type="entry name" value="Shikimate/glucono_kinase"/>
</dbReference>
<dbReference type="InterPro" id="IPR027417">
    <property type="entry name" value="P-loop_NTPase"/>
</dbReference>
<evidence type="ECO:0000256" key="5">
    <source>
        <dbReference type="ARBA" id="ARBA00022840"/>
    </source>
</evidence>
<evidence type="ECO:0000313" key="9">
    <source>
        <dbReference type="Proteomes" id="UP000198915"/>
    </source>
</evidence>
<keyword evidence="1 7" id="KW-0028">Amino-acid biosynthesis</keyword>
<comment type="subunit">
    <text evidence="7">Monomer.</text>
</comment>
<dbReference type="PRINTS" id="PR01100">
    <property type="entry name" value="SHIKIMTKNASE"/>
</dbReference>
<dbReference type="Pfam" id="PF01202">
    <property type="entry name" value="SKI"/>
    <property type="match status" value="1"/>
</dbReference>
<keyword evidence="7" id="KW-0460">Magnesium</keyword>
<evidence type="ECO:0000313" key="8">
    <source>
        <dbReference type="EMBL" id="SFJ76917.1"/>
    </source>
</evidence>
<feature type="binding site" evidence="7">
    <location>
        <position position="135"/>
    </location>
    <ligand>
        <name>substrate</name>
    </ligand>
</feature>
<feature type="binding site" evidence="7">
    <location>
        <position position="117"/>
    </location>
    <ligand>
        <name>ATP</name>
        <dbReference type="ChEBI" id="CHEBI:30616"/>
    </ligand>
</feature>
<gene>
    <name evidence="7" type="primary">aroK</name>
    <name evidence="8" type="ORF">SAMN05518846_105202</name>
</gene>
<comment type="pathway">
    <text evidence="7">Metabolic intermediate biosynthesis; chorismate biosynthesis; chorismate from D-erythrose 4-phosphate and phosphoenolpyruvate: step 5/7.</text>
</comment>
<proteinExistence type="inferred from homology"/>
<dbReference type="RefSeq" id="WP_092268093.1">
    <property type="nucleotide sequence ID" value="NZ_BJOE01000003.1"/>
</dbReference>
<evidence type="ECO:0000256" key="1">
    <source>
        <dbReference type="ARBA" id="ARBA00022605"/>
    </source>
</evidence>
<evidence type="ECO:0000256" key="6">
    <source>
        <dbReference type="ARBA" id="ARBA00023141"/>
    </source>
</evidence>
<protein>
    <recommendedName>
        <fullName evidence="7">Shikimate kinase</fullName>
        <shortName evidence="7">SK</shortName>
        <ecNumber evidence="7">2.7.1.71</ecNumber>
    </recommendedName>
</protein>
<keyword evidence="5 7" id="KW-0067">ATP-binding</keyword>
<dbReference type="Gene3D" id="3.40.50.300">
    <property type="entry name" value="P-loop containing nucleotide triphosphate hydrolases"/>
    <property type="match status" value="1"/>
</dbReference>
<dbReference type="EC" id="2.7.1.71" evidence="7"/>
<organism evidence="8 9">
    <name type="scientific">Brevibacillus centrosporus</name>
    <dbReference type="NCBI Taxonomy" id="54910"/>
    <lineage>
        <taxon>Bacteria</taxon>
        <taxon>Bacillati</taxon>
        <taxon>Bacillota</taxon>
        <taxon>Bacilli</taxon>
        <taxon>Bacillales</taxon>
        <taxon>Paenibacillaceae</taxon>
        <taxon>Brevibacillus</taxon>
    </lineage>
</organism>
<comment type="similarity">
    <text evidence="7">Belongs to the shikimate kinase family.</text>
</comment>
<feature type="binding site" evidence="7">
    <location>
        <position position="79"/>
    </location>
    <ligand>
        <name>substrate</name>
    </ligand>
</feature>
<feature type="binding site" evidence="7">
    <location>
        <position position="57"/>
    </location>
    <ligand>
        <name>substrate</name>
    </ligand>
</feature>
<evidence type="ECO:0000256" key="4">
    <source>
        <dbReference type="ARBA" id="ARBA00022777"/>
    </source>
</evidence>
<dbReference type="GO" id="GO:0008652">
    <property type="term" value="P:amino acid biosynthetic process"/>
    <property type="evidence" value="ECO:0007669"/>
    <property type="project" value="UniProtKB-KW"/>
</dbReference>
<dbReference type="STRING" id="1884381.SAMN05518846_105202"/>
<keyword evidence="6 7" id="KW-0057">Aromatic amino acid biosynthesis</keyword>
<keyword evidence="2 7" id="KW-0808">Transferase</keyword>
<feature type="binding site" evidence="7">
    <location>
        <position position="15"/>
    </location>
    <ligand>
        <name>Mg(2+)</name>
        <dbReference type="ChEBI" id="CHEBI:18420"/>
    </ligand>
</feature>
<dbReference type="HAMAP" id="MF_00109">
    <property type="entry name" value="Shikimate_kinase"/>
    <property type="match status" value="1"/>
</dbReference>
<name>A0A1I3U554_9BACL</name>
<dbReference type="GeneID" id="301130503"/>
<dbReference type="GO" id="GO:0004765">
    <property type="term" value="F:shikimate kinase activity"/>
    <property type="evidence" value="ECO:0007669"/>
    <property type="project" value="UniProtKB-UniRule"/>
</dbReference>
<feature type="binding site" evidence="7">
    <location>
        <position position="33"/>
    </location>
    <ligand>
        <name>substrate</name>
    </ligand>
</feature>
<sequence>MKNVVLVGFMGTGKTTVGAALSEALGMTQIDLDEEIVRREGKSIPALFAEQGEPYFRDAESKYLADLLEHGPCILTTGGGVVLRPQNVEVMVQKGLVVALSASEEELIKRLENDTGRPLLAGGVAQRVRTLLAERAGAYDFAPIQIDTTGKSLTAIVEEIKGLLVENETGGED</sequence>
<comment type="catalytic activity">
    <reaction evidence="7">
        <text>shikimate + ATP = 3-phosphoshikimate + ADP + H(+)</text>
        <dbReference type="Rhea" id="RHEA:13121"/>
        <dbReference type="ChEBI" id="CHEBI:15378"/>
        <dbReference type="ChEBI" id="CHEBI:30616"/>
        <dbReference type="ChEBI" id="CHEBI:36208"/>
        <dbReference type="ChEBI" id="CHEBI:145989"/>
        <dbReference type="ChEBI" id="CHEBI:456216"/>
        <dbReference type="EC" id="2.7.1.71"/>
    </reaction>
</comment>
<dbReference type="UniPathway" id="UPA00053">
    <property type="reaction ID" value="UER00088"/>
</dbReference>
<dbReference type="GO" id="GO:0005829">
    <property type="term" value="C:cytosol"/>
    <property type="evidence" value="ECO:0007669"/>
    <property type="project" value="TreeGrafter"/>
</dbReference>
<dbReference type="GO" id="GO:0005524">
    <property type="term" value="F:ATP binding"/>
    <property type="evidence" value="ECO:0007669"/>
    <property type="project" value="UniProtKB-UniRule"/>
</dbReference>
<keyword evidence="7" id="KW-0479">Metal-binding</keyword>
<dbReference type="GO" id="GO:0009073">
    <property type="term" value="P:aromatic amino acid family biosynthetic process"/>
    <property type="evidence" value="ECO:0007669"/>
    <property type="project" value="UniProtKB-KW"/>
</dbReference>
<keyword evidence="9" id="KW-1185">Reference proteome</keyword>